<dbReference type="EMBL" id="FOXD01000005">
    <property type="protein sequence ID" value="SFP43603.1"/>
    <property type="molecule type" value="Genomic_DNA"/>
</dbReference>
<accession>A0A1I5QBI9</accession>
<sequence>MAKDWLLHPWLERFLPEHMRPVDDHIFSDAHGLVIVQETEAALDRLIEYGRQVKSSQNFKKNGDTFHFRLKVNQKRMKLLSYENHKSGAAIKKRIVIEYLRKAYLPKNRQKRCKEATVQYIKNGQTFVRSIQQSAYFKGIFDKLEQLDDALLGDLIQNPEPAADKQVQKEAEPSGEKDFIHSGEEPFHQLMELEKKKTESWQELPALIHNRLSSLMEEIRRTGDLFDTLDVEDRYTVKRMLTKDIPSLVDTFLSLSSDNQGKQTEQLYEALVKMEVNVSRLREKTEHTKLEQMEQLIELNERRYPAGRRNNRLE</sequence>
<gene>
    <name evidence="2" type="ORF">SAMN05518683_10596</name>
</gene>
<dbReference type="STRING" id="1884432.SAMN05518683_10596"/>
<feature type="region of interest" description="Disordered" evidence="1">
    <location>
        <begin position="161"/>
        <end position="181"/>
    </location>
</feature>
<evidence type="ECO:0000256" key="1">
    <source>
        <dbReference type="SAM" id="MobiDB-lite"/>
    </source>
</evidence>
<reference evidence="3" key="1">
    <citation type="submission" date="2016-10" db="EMBL/GenBank/DDBJ databases">
        <authorList>
            <person name="Varghese N."/>
            <person name="Submissions S."/>
        </authorList>
    </citation>
    <scope>NUCLEOTIDE SEQUENCE [LARGE SCALE GENOMIC DNA]</scope>
    <source>
        <strain evidence="3">S7</strain>
    </source>
</reference>
<evidence type="ECO:0000313" key="2">
    <source>
        <dbReference type="EMBL" id="SFP43603.1"/>
    </source>
</evidence>
<dbReference type="AlphaFoldDB" id="A0A1I5QBI9"/>
<dbReference type="Proteomes" id="UP000198892">
    <property type="component" value="Unassembled WGS sequence"/>
</dbReference>
<feature type="compositionally biased region" description="Basic and acidic residues" evidence="1">
    <location>
        <begin position="162"/>
        <end position="181"/>
    </location>
</feature>
<name>A0A1I5QBI9_9BACI</name>
<organism evidence="2 3">
    <name type="scientific">Salibacterium halotolerans</name>
    <dbReference type="NCBI Taxonomy" id="1884432"/>
    <lineage>
        <taxon>Bacteria</taxon>
        <taxon>Bacillati</taxon>
        <taxon>Bacillota</taxon>
        <taxon>Bacilli</taxon>
        <taxon>Bacillales</taxon>
        <taxon>Bacillaceae</taxon>
    </lineage>
</organism>
<evidence type="ECO:0000313" key="3">
    <source>
        <dbReference type="Proteomes" id="UP000198892"/>
    </source>
</evidence>
<dbReference type="OrthoDB" id="2921822at2"/>
<keyword evidence="3" id="KW-1185">Reference proteome</keyword>
<proteinExistence type="predicted"/>
<dbReference type="RefSeq" id="WP_093336038.1">
    <property type="nucleotide sequence ID" value="NZ_FOXD01000005.1"/>
</dbReference>
<protein>
    <submittedName>
        <fullName evidence="2">Uncharacterized protein</fullName>
    </submittedName>
</protein>